<dbReference type="Pfam" id="PF00005">
    <property type="entry name" value="ABC_tran"/>
    <property type="match status" value="1"/>
</dbReference>
<dbReference type="RefSeq" id="WP_142025606.1">
    <property type="nucleotide sequence ID" value="NZ_VFQE01000001.1"/>
</dbReference>
<dbReference type="GO" id="GO:0016887">
    <property type="term" value="F:ATP hydrolysis activity"/>
    <property type="evidence" value="ECO:0007669"/>
    <property type="project" value="InterPro"/>
</dbReference>
<feature type="region of interest" description="Disordered" evidence="6">
    <location>
        <begin position="241"/>
        <end position="260"/>
    </location>
</feature>
<dbReference type="Gene3D" id="3.40.50.300">
    <property type="entry name" value="P-loop containing nucleotide triphosphate hydrolases"/>
    <property type="match status" value="1"/>
</dbReference>
<dbReference type="InterPro" id="IPR027417">
    <property type="entry name" value="P-loop_NTPase"/>
</dbReference>
<dbReference type="GO" id="GO:0015658">
    <property type="term" value="F:branched-chain amino acid transmembrane transporter activity"/>
    <property type="evidence" value="ECO:0007669"/>
    <property type="project" value="TreeGrafter"/>
</dbReference>
<dbReference type="InterPro" id="IPR052156">
    <property type="entry name" value="BCAA_Transport_ATP-bd_LivF"/>
</dbReference>
<dbReference type="SUPFAM" id="SSF52540">
    <property type="entry name" value="P-loop containing nucleoside triphosphate hydrolases"/>
    <property type="match status" value="1"/>
</dbReference>
<organism evidence="8 9">
    <name type="scientific">Blastococcus colisei</name>
    <dbReference type="NCBI Taxonomy" id="1564162"/>
    <lineage>
        <taxon>Bacteria</taxon>
        <taxon>Bacillati</taxon>
        <taxon>Actinomycetota</taxon>
        <taxon>Actinomycetes</taxon>
        <taxon>Geodermatophilales</taxon>
        <taxon>Geodermatophilaceae</taxon>
        <taxon>Blastococcus</taxon>
    </lineage>
</organism>
<accession>A0A543PG57</accession>
<keyword evidence="2" id="KW-0813">Transport</keyword>
<proteinExistence type="inferred from homology"/>
<keyword evidence="5" id="KW-0029">Amino-acid transport</keyword>
<dbReference type="EMBL" id="VFQE01000001">
    <property type="protein sequence ID" value="TQN43054.1"/>
    <property type="molecule type" value="Genomic_DNA"/>
</dbReference>
<dbReference type="InterPro" id="IPR003439">
    <property type="entry name" value="ABC_transporter-like_ATP-bd"/>
</dbReference>
<evidence type="ECO:0000256" key="4">
    <source>
        <dbReference type="ARBA" id="ARBA00022840"/>
    </source>
</evidence>
<evidence type="ECO:0000259" key="7">
    <source>
        <dbReference type="PROSITE" id="PS50893"/>
    </source>
</evidence>
<feature type="domain" description="ABC transporter" evidence="7">
    <location>
        <begin position="2"/>
        <end position="239"/>
    </location>
</feature>
<dbReference type="AlphaFoldDB" id="A0A543PG57"/>
<comment type="similarity">
    <text evidence="1">Belongs to the ABC transporter superfamily.</text>
</comment>
<evidence type="ECO:0000313" key="8">
    <source>
        <dbReference type="EMBL" id="TQN43054.1"/>
    </source>
</evidence>
<dbReference type="Proteomes" id="UP000319865">
    <property type="component" value="Unassembled WGS sequence"/>
</dbReference>
<dbReference type="CDD" id="cd03224">
    <property type="entry name" value="ABC_TM1139_LivF_branched"/>
    <property type="match status" value="1"/>
</dbReference>
<dbReference type="GO" id="GO:0005524">
    <property type="term" value="F:ATP binding"/>
    <property type="evidence" value="ECO:0007669"/>
    <property type="project" value="UniProtKB-KW"/>
</dbReference>
<dbReference type="PANTHER" id="PTHR43820">
    <property type="entry name" value="HIGH-AFFINITY BRANCHED-CHAIN AMINO ACID TRANSPORT ATP-BINDING PROTEIN LIVF"/>
    <property type="match status" value="1"/>
</dbReference>
<evidence type="ECO:0000256" key="3">
    <source>
        <dbReference type="ARBA" id="ARBA00022741"/>
    </source>
</evidence>
<evidence type="ECO:0000256" key="1">
    <source>
        <dbReference type="ARBA" id="ARBA00005417"/>
    </source>
</evidence>
<evidence type="ECO:0000256" key="2">
    <source>
        <dbReference type="ARBA" id="ARBA00022448"/>
    </source>
</evidence>
<evidence type="ECO:0000256" key="6">
    <source>
        <dbReference type="SAM" id="MobiDB-lite"/>
    </source>
</evidence>
<protein>
    <submittedName>
        <fullName evidence="8">Amino acid/amide ABC transporter ATP-binding protein 2 (HAAT family)</fullName>
    </submittedName>
</protein>
<reference evidence="8 9" key="1">
    <citation type="submission" date="2019-06" db="EMBL/GenBank/DDBJ databases">
        <title>Sequencing the genomes of 1000 actinobacteria strains.</title>
        <authorList>
            <person name="Klenk H.-P."/>
        </authorList>
    </citation>
    <scope>NUCLEOTIDE SEQUENCE [LARGE SCALE GENOMIC DNA]</scope>
    <source>
        <strain evidence="8 9">DSM 46837</strain>
    </source>
</reference>
<dbReference type="PANTHER" id="PTHR43820:SF4">
    <property type="entry name" value="HIGH-AFFINITY BRANCHED-CHAIN AMINO ACID TRANSPORT ATP-BINDING PROTEIN LIVF"/>
    <property type="match status" value="1"/>
</dbReference>
<keyword evidence="4 8" id="KW-0067">ATP-binding</keyword>
<keyword evidence="3" id="KW-0547">Nucleotide-binding</keyword>
<dbReference type="SMART" id="SM00382">
    <property type="entry name" value="AAA"/>
    <property type="match status" value="1"/>
</dbReference>
<dbReference type="PROSITE" id="PS50893">
    <property type="entry name" value="ABC_TRANSPORTER_2"/>
    <property type="match status" value="1"/>
</dbReference>
<gene>
    <name evidence="8" type="ORF">FHU33_2476</name>
</gene>
<evidence type="ECO:0000313" key="9">
    <source>
        <dbReference type="Proteomes" id="UP000319865"/>
    </source>
</evidence>
<evidence type="ECO:0000256" key="5">
    <source>
        <dbReference type="ARBA" id="ARBA00022970"/>
    </source>
</evidence>
<name>A0A543PG57_9ACTN</name>
<dbReference type="OrthoDB" id="9776369at2"/>
<dbReference type="InterPro" id="IPR003593">
    <property type="entry name" value="AAA+_ATPase"/>
</dbReference>
<sequence>MLTVTDVSVNYGPVSALRNVSLHLQQGHVGTVIGANGAGKSTLLKVLSGLVAPSTGKVEFEGHGVVTQVPAHKRVRLGVAHVLEGHRVFGDQSVHANLLLGALDRYRSRAKRADVLTDVDAQYERFPILGQRRRQAAATLSGGEQQMLATAVALMSKPSVLLLDEPSLGLAPKLVDETFQLIATLRQEGLTILLVEQLAALALQVADEAWVLQRGSVVASGPAHELLGEMSVQEAYLGGAATSDPSLTKDGPGPREDLLS</sequence>
<keyword evidence="9" id="KW-1185">Reference proteome</keyword>
<dbReference type="GO" id="GO:0015807">
    <property type="term" value="P:L-amino acid transport"/>
    <property type="evidence" value="ECO:0007669"/>
    <property type="project" value="TreeGrafter"/>
</dbReference>
<comment type="caution">
    <text evidence="8">The sequence shown here is derived from an EMBL/GenBank/DDBJ whole genome shotgun (WGS) entry which is preliminary data.</text>
</comment>